<dbReference type="Gene3D" id="2.40.128.590">
    <property type="entry name" value="CpcT/CpeT domain"/>
    <property type="match status" value="1"/>
</dbReference>
<dbReference type="GO" id="GO:0016829">
    <property type="term" value="F:lyase activity"/>
    <property type="evidence" value="ECO:0007669"/>
    <property type="project" value="UniProtKB-KW"/>
</dbReference>
<dbReference type="AlphaFoldDB" id="A0A6L6UB76"/>
<protein>
    <recommendedName>
        <fullName evidence="5">Chromophore lyase CpcT/CpeT</fullName>
    </recommendedName>
</protein>
<keyword evidence="2" id="KW-0456">Lyase</keyword>
<comment type="caution">
    <text evidence="3">The sequence shown here is derived from an EMBL/GenBank/DDBJ whole genome shotgun (WGS) entry which is preliminary data.</text>
</comment>
<dbReference type="EMBL" id="WOWS01000006">
    <property type="protein sequence ID" value="MUU79488.1"/>
    <property type="molecule type" value="Genomic_DNA"/>
</dbReference>
<proteinExistence type="inferred from homology"/>
<accession>A0A6L6UB76</accession>
<keyword evidence="4" id="KW-1185">Reference proteome</keyword>
<name>A0A6L6UB76_9FLAO</name>
<dbReference type="PANTHER" id="PTHR35137">
    <property type="entry name" value="CHROMOPHORE LYASE CRL, CHLOROPLASTIC"/>
    <property type="match status" value="1"/>
</dbReference>
<evidence type="ECO:0000256" key="2">
    <source>
        <dbReference type="ARBA" id="ARBA00023239"/>
    </source>
</evidence>
<dbReference type="Pfam" id="PF06206">
    <property type="entry name" value="CpeT"/>
    <property type="match status" value="1"/>
</dbReference>
<dbReference type="CDD" id="cd16338">
    <property type="entry name" value="CpcT"/>
    <property type="match status" value="1"/>
</dbReference>
<dbReference type="PROSITE" id="PS51257">
    <property type="entry name" value="PROKAR_LIPOPROTEIN"/>
    <property type="match status" value="1"/>
</dbReference>
<comment type="similarity">
    <text evidence="1">Belongs to the CpcT/CpeT biliprotein lyase family.</text>
</comment>
<gene>
    <name evidence="3" type="ORF">GN138_13610</name>
</gene>
<evidence type="ECO:0000256" key="1">
    <source>
        <dbReference type="ARBA" id="ARBA00008206"/>
    </source>
</evidence>
<reference evidence="3 4" key="1">
    <citation type="submission" date="2019-12" db="EMBL/GenBank/DDBJ databases">
        <authorList>
            <person name="Li J."/>
        </authorList>
    </citation>
    <scope>NUCLEOTIDE SEQUENCE [LARGE SCALE GENOMIC DNA]</scope>
    <source>
        <strain evidence="3 4">HL2-2</strain>
    </source>
</reference>
<evidence type="ECO:0008006" key="5">
    <source>
        <dbReference type="Google" id="ProtNLM"/>
    </source>
</evidence>
<organism evidence="3 4">
    <name type="scientific">Winogradskyella endarachnes</name>
    <dbReference type="NCBI Taxonomy" id="2681965"/>
    <lineage>
        <taxon>Bacteria</taxon>
        <taxon>Pseudomonadati</taxon>
        <taxon>Bacteroidota</taxon>
        <taxon>Flavobacteriia</taxon>
        <taxon>Flavobacteriales</taxon>
        <taxon>Flavobacteriaceae</taxon>
        <taxon>Winogradskyella</taxon>
    </lineage>
</organism>
<dbReference type="PANTHER" id="PTHR35137:SF1">
    <property type="entry name" value="CHROMOPHORE LYASE CRL, CHLOROPLASTIC"/>
    <property type="match status" value="1"/>
</dbReference>
<dbReference type="InterPro" id="IPR010404">
    <property type="entry name" value="CpcT/CpeT"/>
</dbReference>
<dbReference type="RefSeq" id="WP_157364560.1">
    <property type="nucleotide sequence ID" value="NZ_WOWS01000006.1"/>
</dbReference>
<evidence type="ECO:0000313" key="4">
    <source>
        <dbReference type="Proteomes" id="UP000478208"/>
    </source>
</evidence>
<sequence length="215" mass="24720">MMRLLPFIIVLSILSCKTETKKEVNEETKDTVKVDLELKELFTLMQGSFNSAIQAEIDSTYYNISLHMYPIWEDKGNFLYVEQSLTSTPNKPYRQRIYEVKRDTDSTFSSAIYKLDTDSLWIGKWKNPKAFDSITLKDIALKEGCEVILKRIAPKQFIGKTGDNTCISTMRGASYARSEVEILEDKVISWDRGFDAQGNYVWGAEKSGYIFNKID</sequence>
<evidence type="ECO:0000313" key="3">
    <source>
        <dbReference type="EMBL" id="MUU79488.1"/>
    </source>
</evidence>
<dbReference type="InterPro" id="IPR038672">
    <property type="entry name" value="CpcT/CpeT_sf"/>
</dbReference>
<dbReference type="Proteomes" id="UP000478208">
    <property type="component" value="Unassembled WGS sequence"/>
</dbReference>